<reference evidence="2 3" key="1">
    <citation type="submission" date="2023-08" db="EMBL/GenBank/DDBJ databases">
        <authorList>
            <person name="Dale J."/>
        </authorList>
    </citation>
    <scope>NUCLEOTIDE SEQUENCE [LARGE SCALE GENOMIC DNA]</scope>
    <source>
        <strain evidence="2 3">2023EL-00788</strain>
    </source>
</reference>
<evidence type="ECO:0000313" key="2">
    <source>
        <dbReference type="EMBL" id="MDQ2259527.1"/>
    </source>
</evidence>
<keyword evidence="1" id="KW-0812">Transmembrane</keyword>
<keyword evidence="3" id="KW-1185">Reference proteome</keyword>
<name>A0AAW8HIA1_9ENTR</name>
<protein>
    <submittedName>
        <fullName evidence="2">Uncharacterized protein</fullName>
    </submittedName>
</protein>
<dbReference type="AlphaFoldDB" id="A0AAW8HIA1"/>
<gene>
    <name evidence="2" type="ORF">RBJ67_25700</name>
</gene>
<comment type="caution">
    <text evidence="2">The sequence shown here is derived from an EMBL/GenBank/DDBJ whole genome shotgun (WGS) entry which is preliminary data.</text>
</comment>
<dbReference type="RefSeq" id="WP_045336864.1">
    <property type="nucleotide sequence ID" value="NZ_JAVDKS010000021.1"/>
</dbReference>
<dbReference type="EMBL" id="JAVDKS010000021">
    <property type="protein sequence ID" value="MDQ2259527.1"/>
    <property type="molecule type" value="Genomic_DNA"/>
</dbReference>
<sequence length="219" mass="24397">MNSVFDNFDLFCEEIYKEFKIDVRGGESEYKILGYMVYTAVKKAYEENSLRMEETEKKINSFLLQFDELGTGVRKALISSVQLIADALDKKYESIAHLKDEVQSDILKQAQQELENMAARILKNELSKNGLTLNQQLNSTIKALSGASDEAINNAEMVGQRVKKSLSGTLFRLFLLPMAGTFTAILLILILQSVGVLSLPVQVHIDAGALAAQLKSVMR</sequence>
<evidence type="ECO:0000313" key="3">
    <source>
        <dbReference type="Proteomes" id="UP001225042"/>
    </source>
</evidence>
<proteinExistence type="predicted"/>
<evidence type="ECO:0000256" key="1">
    <source>
        <dbReference type="SAM" id="Phobius"/>
    </source>
</evidence>
<feature type="transmembrane region" description="Helical" evidence="1">
    <location>
        <begin position="170"/>
        <end position="191"/>
    </location>
</feature>
<dbReference type="Proteomes" id="UP001225042">
    <property type="component" value="Unassembled WGS sequence"/>
</dbReference>
<keyword evidence="1" id="KW-1133">Transmembrane helix</keyword>
<organism evidence="2 3">
    <name type="scientific">Enterobacter soli</name>
    <dbReference type="NCBI Taxonomy" id="885040"/>
    <lineage>
        <taxon>Bacteria</taxon>
        <taxon>Pseudomonadati</taxon>
        <taxon>Pseudomonadota</taxon>
        <taxon>Gammaproteobacteria</taxon>
        <taxon>Enterobacterales</taxon>
        <taxon>Enterobacteriaceae</taxon>
        <taxon>Enterobacter</taxon>
    </lineage>
</organism>
<keyword evidence="1" id="KW-0472">Membrane</keyword>
<accession>A0AAW8HIA1</accession>